<keyword evidence="2" id="KW-1015">Disulfide bond</keyword>
<dbReference type="AlphaFoldDB" id="A0A067K1I6"/>
<feature type="disulfide bond" evidence="2">
    <location>
        <begin position="15"/>
        <end position="25"/>
    </location>
</feature>
<feature type="disulfide bond" evidence="2">
    <location>
        <begin position="94"/>
        <end position="144"/>
    </location>
</feature>
<evidence type="ECO:0000256" key="2">
    <source>
        <dbReference type="PIRSR" id="PIRSR002703-1"/>
    </source>
</evidence>
<dbReference type="EMBL" id="KK914719">
    <property type="protein sequence ID" value="KDP29997.1"/>
    <property type="molecule type" value="Genomic_DNA"/>
</dbReference>
<dbReference type="Pfam" id="PF00314">
    <property type="entry name" value="Thaumatin"/>
    <property type="match status" value="1"/>
</dbReference>
<dbReference type="SMART" id="SM00205">
    <property type="entry name" value="THN"/>
    <property type="match status" value="1"/>
</dbReference>
<accession>A0A067K1I6</accession>
<evidence type="ECO:0000313" key="3">
    <source>
        <dbReference type="EMBL" id="KDP29997.1"/>
    </source>
</evidence>
<dbReference type="OrthoDB" id="430315at2759"/>
<dbReference type="Proteomes" id="UP000027138">
    <property type="component" value="Unassembled WGS sequence"/>
</dbReference>
<dbReference type="Gene3D" id="2.60.110.10">
    <property type="entry name" value="Thaumatin"/>
    <property type="match status" value="1"/>
</dbReference>
<name>A0A067K1I6_JATCU</name>
<evidence type="ECO:0000256" key="1">
    <source>
        <dbReference type="ARBA" id="ARBA00010607"/>
    </source>
</evidence>
<proteinExistence type="inferred from homology"/>
<dbReference type="PIRSF" id="PIRSF002703">
    <property type="entry name" value="Thaumatin"/>
    <property type="match status" value="1"/>
</dbReference>
<dbReference type="InterPro" id="IPR001938">
    <property type="entry name" value="Thaumatin"/>
</dbReference>
<protein>
    <recommendedName>
        <fullName evidence="5">Thaumatin-like protein</fullName>
    </recommendedName>
</protein>
<feature type="disulfide bond" evidence="2">
    <location>
        <begin position="102"/>
        <end position="118"/>
    </location>
</feature>
<evidence type="ECO:0008006" key="5">
    <source>
        <dbReference type="Google" id="ProtNLM"/>
    </source>
</evidence>
<keyword evidence="4" id="KW-1185">Reference proteome</keyword>
<dbReference type="SUPFAM" id="SSF49870">
    <property type="entry name" value="Osmotin, thaumatin-like protein"/>
    <property type="match status" value="1"/>
</dbReference>
<sequence>MDDPWSGSIWVRTKCTSNDTYYFSCETGDCGSGERDCQGPPPVYPVTLLNFNISQNAVSYELSLVHGHNIAVQIRPDGGSLVDGGSGPCPIVECIGDISNVCPASLVVKNKDGVYVGCNNPCDVLNDPNYCRANDISTRFKQLCSSAHTYPGDNSPPIYKCSGATRPMD</sequence>
<dbReference type="InterPro" id="IPR037176">
    <property type="entry name" value="Osmotin/thaumatin-like_sf"/>
</dbReference>
<feature type="disulfide bond" evidence="2">
    <location>
        <begin position="30"/>
        <end position="37"/>
    </location>
</feature>
<dbReference type="PROSITE" id="PS51367">
    <property type="entry name" value="THAUMATIN_2"/>
    <property type="match status" value="1"/>
</dbReference>
<organism evidence="3 4">
    <name type="scientific">Jatropha curcas</name>
    <name type="common">Barbados nut</name>
    <dbReference type="NCBI Taxonomy" id="180498"/>
    <lineage>
        <taxon>Eukaryota</taxon>
        <taxon>Viridiplantae</taxon>
        <taxon>Streptophyta</taxon>
        <taxon>Embryophyta</taxon>
        <taxon>Tracheophyta</taxon>
        <taxon>Spermatophyta</taxon>
        <taxon>Magnoliopsida</taxon>
        <taxon>eudicotyledons</taxon>
        <taxon>Gunneridae</taxon>
        <taxon>Pentapetalae</taxon>
        <taxon>rosids</taxon>
        <taxon>fabids</taxon>
        <taxon>Malpighiales</taxon>
        <taxon>Euphorbiaceae</taxon>
        <taxon>Crotonoideae</taxon>
        <taxon>Jatropheae</taxon>
        <taxon>Jatropha</taxon>
    </lineage>
</organism>
<evidence type="ECO:0000313" key="4">
    <source>
        <dbReference type="Proteomes" id="UP000027138"/>
    </source>
</evidence>
<dbReference type="PANTHER" id="PTHR31048">
    <property type="entry name" value="OS03G0233200 PROTEIN"/>
    <property type="match status" value="1"/>
</dbReference>
<comment type="similarity">
    <text evidence="1">Belongs to the thaumatin family.</text>
</comment>
<feature type="disulfide bond" evidence="2">
    <location>
        <begin position="122"/>
        <end position="131"/>
    </location>
</feature>
<gene>
    <name evidence="3" type="ORF">JCGZ_18764</name>
</gene>
<feature type="disulfide bond" evidence="2">
    <location>
        <begin position="89"/>
        <end position="161"/>
    </location>
</feature>
<reference evidence="3 4" key="1">
    <citation type="journal article" date="2014" name="PLoS ONE">
        <title>Global Analysis of Gene Expression Profiles in Physic Nut (Jatropha curcas L.) Seedlings Exposed to Salt Stress.</title>
        <authorList>
            <person name="Zhang L."/>
            <person name="Zhang C."/>
            <person name="Wu P."/>
            <person name="Chen Y."/>
            <person name="Li M."/>
            <person name="Jiang H."/>
            <person name="Wu G."/>
        </authorList>
    </citation>
    <scope>NUCLEOTIDE SEQUENCE [LARGE SCALE GENOMIC DNA]</scope>
    <source>
        <strain evidence="4">cv. GZQX0401</strain>
        <tissue evidence="3">Young leaves</tissue>
    </source>
</reference>